<evidence type="ECO:0000256" key="2">
    <source>
        <dbReference type="ARBA" id="ARBA00023235"/>
    </source>
</evidence>
<accession>A0A1X2IDE9</accession>
<evidence type="ECO:0000313" key="4">
    <source>
        <dbReference type="EMBL" id="ORZ14536.1"/>
    </source>
</evidence>
<dbReference type="PANTHER" id="PTHR48228:SF5">
    <property type="entry name" value="ALPHA-METHYLACYL-COA RACEMASE"/>
    <property type="match status" value="1"/>
</dbReference>
<feature type="region of interest" description="Disordered" evidence="3">
    <location>
        <begin position="316"/>
        <end position="351"/>
    </location>
</feature>
<dbReference type="OrthoDB" id="16747at2759"/>
<keyword evidence="2" id="KW-0413">Isomerase</keyword>
<dbReference type="Gene3D" id="3.40.50.10540">
    <property type="entry name" value="Crotonobetainyl-coa:carnitine coa-transferase, domain 1"/>
    <property type="match status" value="1"/>
</dbReference>
<name>A0A1X2IDE9_9FUNG</name>
<dbReference type="EMBL" id="MCGE01000014">
    <property type="protein sequence ID" value="ORZ14536.1"/>
    <property type="molecule type" value="Genomic_DNA"/>
</dbReference>
<proteinExistence type="inferred from homology"/>
<comment type="caution">
    <text evidence="4">The sequence shown here is derived from an EMBL/GenBank/DDBJ whole genome shotgun (WGS) entry which is preliminary data.</text>
</comment>
<dbReference type="PANTHER" id="PTHR48228">
    <property type="entry name" value="SUCCINYL-COA--D-CITRAMALATE COA-TRANSFERASE"/>
    <property type="match status" value="1"/>
</dbReference>
<keyword evidence="4" id="KW-0808">Transferase</keyword>
<dbReference type="InterPro" id="IPR050509">
    <property type="entry name" value="CoA-transferase_III"/>
</dbReference>
<evidence type="ECO:0000256" key="1">
    <source>
        <dbReference type="ARBA" id="ARBA00008383"/>
    </source>
</evidence>
<dbReference type="STRING" id="90262.A0A1X2IDE9"/>
<dbReference type="Proteomes" id="UP000193560">
    <property type="component" value="Unassembled WGS sequence"/>
</dbReference>
<gene>
    <name evidence="4" type="ORF">BCR42DRAFT_376698</name>
</gene>
<dbReference type="AlphaFoldDB" id="A0A1X2IDE9"/>
<reference evidence="4 5" key="1">
    <citation type="submission" date="2016-07" db="EMBL/GenBank/DDBJ databases">
        <title>Pervasive Adenine N6-methylation of Active Genes in Fungi.</title>
        <authorList>
            <consortium name="DOE Joint Genome Institute"/>
            <person name="Mondo S.J."/>
            <person name="Dannebaum R.O."/>
            <person name="Kuo R.C."/>
            <person name="Labutti K."/>
            <person name="Haridas S."/>
            <person name="Kuo A."/>
            <person name="Salamov A."/>
            <person name="Ahrendt S.R."/>
            <person name="Lipzen A."/>
            <person name="Sullivan W."/>
            <person name="Andreopoulos W.B."/>
            <person name="Clum A."/>
            <person name="Lindquist E."/>
            <person name="Daum C."/>
            <person name="Ramamoorthy G.K."/>
            <person name="Gryganskyi A."/>
            <person name="Culley D."/>
            <person name="Magnuson J.K."/>
            <person name="James T.Y."/>
            <person name="O'Malley M.A."/>
            <person name="Stajich J.E."/>
            <person name="Spatafora J.W."/>
            <person name="Visel A."/>
            <person name="Grigoriev I.V."/>
        </authorList>
    </citation>
    <scope>NUCLEOTIDE SEQUENCE [LARGE SCALE GENOMIC DNA]</scope>
    <source>
        <strain evidence="4 5">NRRL 1336</strain>
    </source>
</reference>
<sequence>MLPLNGITVYEMAGLAPAPFAGMILADFGAKVIRVDRPQSNTVDLLSRNKQSIALDMKKPQAIQVFKKLLAKADVVLDPFRPGVMEKLGLGPDELYAINPRLVFARLSGFGQTGSGSMAAGHDINYLAISGVLEMLGRQNGAPAFPMNLLADFAGGGLMCVMGILMALLERAKSGKGQVVDANLTSGTSYLNTFPYLMRQQGLIWSGERGTNMLDGGAHFYEVYKTKDGRYMAVGAIEPQFYAALLHGLGLDKDNNMPGQLDSEHWPSLKTKFSTIFATKTQLEWTEIFDGTDACVTPVLSTDECIPGTDATSIASKKQHAWPRQAAPPQPAPLLSRTPARPVSDASSPASLLQGGAHTIQVLADAGISGKDIDALIRNSVVFDASDSKL</sequence>
<comment type="similarity">
    <text evidence="1">Belongs to the CoA-transferase III family.</text>
</comment>
<dbReference type="InterPro" id="IPR023606">
    <property type="entry name" value="CoA-Trfase_III_dom_1_sf"/>
</dbReference>
<dbReference type="Pfam" id="PF02515">
    <property type="entry name" value="CoA_transf_3"/>
    <property type="match status" value="1"/>
</dbReference>
<protein>
    <submittedName>
        <fullName evidence="4">CoA-transferase family III domain-containing protein</fullName>
    </submittedName>
</protein>
<keyword evidence="5" id="KW-1185">Reference proteome</keyword>
<dbReference type="SUPFAM" id="SSF89796">
    <property type="entry name" value="CoA-transferase family III (CaiB/BaiF)"/>
    <property type="match status" value="1"/>
</dbReference>
<dbReference type="GO" id="GO:0016740">
    <property type="term" value="F:transferase activity"/>
    <property type="evidence" value="ECO:0007669"/>
    <property type="project" value="UniProtKB-KW"/>
</dbReference>
<organism evidence="4 5">
    <name type="scientific">Absidia repens</name>
    <dbReference type="NCBI Taxonomy" id="90262"/>
    <lineage>
        <taxon>Eukaryota</taxon>
        <taxon>Fungi</taxon>
        <taxon>Fungi incertae sedis</taxon>
        <taxon>Mucoromycota</taxon>
        <taxon>Mucoromycotina</taxon>
        <taxon>Mucoromycetes</taxon>
        <taxon>Mucorales</taxon>
        <taxon>Cunninghamellaceae</taxon>
        <taxon>Absidia</taxon>
    </lineage>
</organism>
<dbReference type="InterPro" id="IPR044855">
    <property type="entry name" value="CoA-Trfase_III_dom3_sf"/>
</dbReference>
<dbReference type="Gene3D" id="3.30.1540.10">
    <property type="entry name" value="formyl-coa transferase, domain 3"/>
    <property type="match status" value="1"/>
</dbReference>
<dbReference type="GO" id="GO:0016853">
    <property type="term" value="F:isomerase activity"/>
    <property type="evidence" value="ECO:0007669"/>
    <property type="project" value="UniProtKB-KW"/>
</dbReference>
<evidence type="ECO:0000313" key="5">
    <source>
        <dbReference type="Proteomes" id="UP000193560"/>
    </source>
</evidence>
<evidence type="ECO:0000256" key="3">
    <source>
        <dbReference type="SAM" id="MobiDB-lite"/>
    </source>
</evidence>
<dbReference type="FunFam" id="3.30.1540.10:FF:000004">
    <property type="entry name" value="Probable alpha-methylacyl-CoA racemase mcr"/>
    <property type="match status" value="1"/>
</dbReference>
<dbReference type="InterPro" id="IPR003673">
    <property type="entry name" value="CoA-Trfase_fam_III"/>
</dbReference>